<evidence type="ECO:0000313" key="8">
    <source>
        <dbReference type="Proteomes" id="UP000250918"/>
    </source>
</evidence>
<protein>
    <recommendedName>
        <fullName evidence="1">DNA-directed RNA polymerase</fullName>
        <ecNumber evidence="1">2.7.7.6</ecNumber>
    </recommendedName>
</protein>
<dbReference type="EMBL" id="PQAP01000155">
    <property type="protein sequence ID" value="PWB70104.1"/>
    <property type="molecule type" value="Genomic_DNA"/>
</dbReference>
<dbReference type="GO" id="GO:0006351">
    <property type="term" value="P:DNA-templated transcription"/>
    <property type="evidence" value="ECO:0007669"/>
    <property type="project" value="InterPro"/>
</dbReference>
<dbReference type="GO" id="GO:0003677">
    <property type="term" value="F:DNA binding"/>
    <property type="evidence" value="ECO:0007669"/>
    <property type="project" value="InterPro"/>
</dbReference>
<dbReference type="InterPro" id="IPR007644">
    <property type="entry name" value="RNA_pol_bsu_protrusion"/>
</dbReference>
<dbReference type="Pfam" id="PF04563">
    <property type="entry name" value="RNA_pol_Rpb2_1"/>
    <property type="match status" value="1"/>
</dbReference>
<evidence type="ECO:0000256" key="4">
    <source>
        <dbReference type="ARBA" id="ARBA00022695"/>
    </source>
</evidence>
<evidence type="ECO:0000259" key="6">
    <source>
        <dbReference type="Pfam" id="PF04563"/>
    </source>
</evidence>
<dbReference type="AlphaFoldDB" id="A0A855X3Z4"/>
<accession>A0A855X3Z4</accession>
<keyword evidence="5" id="KW-0804">Transcription</keyword>
<evidence type="ECO:0000313" key="7">
    <source>
        <dbReference type="EMBL" id="PWB70104.1"/>
    </source>
</evidence>
<evidence type="ECO:0000256" key="1">
    <source>
        <dbReference type="ARBA" id="ARBA00012418"/>
    </source>
</evidence>
<dbReference type="GO" id="GO:0000428">
    <property type="term" value="C:DNA-directed RNA polymerase complex"/>
    <property type="evidence" value="ECO:0007669"/>
    <property type="project" value="UniProtKB-KW"/>
</dbReference>
<gene>
    <name evidence="7" type="ORF">C3F09_09540</name>
</gene>
<evidence type="ECO:0000256" key="2">
    <source>
        <dbReference type="ARBA" id="ARBA00022478"/>
    </source>
</evidence>
<name>A0A855X3Z4_9BACT</name>
<keyword evidence="4" id="KW-0548">Nucleotidyltransferase</keyword>
<keyword evidence="2" id="KW-0240">DNA-directed RNA polymerase</keyword>
<dbReference type="EC" id="2.7.7.6" evidence="1"/>
<evidence type="ECO:0000256" key="3">
    <source>
        <dbReference type="ARBA" id="ARBA00022679"/>
    </source>
</evidence>
<dbReference type="Proteomes" id="UP000250918">
    <property type="component" value="Unassembled WGS sequence"/>
</dbReference>
<comment type="caution">
    <text evidence="7">The sequence shown here is derived from an EMBL/GenBank/DDBJ whole genome shotgun (WGS) entry which is preliminary data.</text>
</comment>
<organism evidence="7 8">
    <name type="scientific">candidate division GN15 bacterium</name>
    <dbReference type="NCBI Taxonomy" id="2072418"/>
    <lineage>
        <taxon>Bacteria</taxon>
        <taxon>candidate division GN15</taxon>
    </lineage>
</organism>
<evidence type="ECO:0000256" key="5">
    <source>
        <dbReference type="ARBA" id="ARBA00023163"/>
    </source>
</evidence>
<feature type="domain" description="RNA polymerase beta subunit protrusion" evidence="6">
    <location>
        <begin position="20"/>
        <end position="107"/>
    </location>
</feature>
<dbReference type="Gene3D" id="3.90.1100.10">
    <property type="match status" value="1"/>
</dbReference>
<dbReference type="SUPFAM" id="SSF64484">
    <property type="entry name" value="beta and beta-prime subunits of DNA dependent RNA-polymerase"/>
    <property type="match status" value="1"/>
</dbReference>
<keyword evidence="3" id="KW-0808">Transferase</keyword>
<dbReference type="GO" id="GO:0003899">
    <property type="term" value="F:DNA-directed RNA polymerase activity"/>
    <property type="evidence" value="ECO:0007669"/>
    <property type="project" value="UniProtKB-EC"/>
</dbReference>
<feature type="non-terminal residue" evidence="7">
    <location>
        <position position="113"/>
    </location>
</feature>
<proteinExistence type="predicted"/>
<reference evidence="7 8" key="1">
    <citation type="journal article" date="2018" name="ISME J.">
        <title>A methanotrophic archaeon couples anaerobic oxidation of methane to Fe(III) reduction.</title>
        <authorList>
            <person name="Cai C."/>
            <person name="Leu A.O."/>
            <person name="Xie G.J."/>
            <person name="Guo J."/>
            <person name="Feng Y."/>
            <person name="Zhao J.X."/>
            <person name="Tyson G.W."/>
            <person name="Yuan Z."/>
            <person name="Hu S."/>
        </authorList>
    </citation>
    <scope>NUCLEOTIDE SEQUENCE [LARGE SCALE GENOMIC DNA]</scope>
    <source>
        <strain evidence="7">FeB_12</strain>
    </source>
</reference>
<sequence>MITRKTYASIPDAAEMPNFLEVQIKSYEDFLQAHVPPSKRAMRGLHQIFADVFPVTDIHENYSLEYVNFYLGPTRYSIDECRERNMTFAAPLKVTMRLITRQGEGAQKQVKDI</sequence>